<evidence type="ECO:0000313" key="1">
    <source>
        <dbReference type="EMBL" id="KAE8637243.1"/>
    </source>
</evidence>
<reference evidence="1 2" key="3">
    <citation type="journal article" date="2010" name="BMC Genomics">
        <title>Transcriptome sequencing and comparative analysis of cucumber flowers with different sex types.</title>
        <authorList>
            <person name="Guo S."/>
            <person name="Zheng Y."/>
            <person name="Joung J.G."/>
            <person name="Liu S."/>
            <person name="Zhang Z."/>
            <person name="Crasta O.R."/>
            <person name="Sobral B.W."/>
            <person name="Xu Y."/>
            <person name="Huang S."/>
            <person name="Fei Z."/>
        </authorList>
    </citation>
    <scope>NUCLEOTIDE SEQUENCE [LARGE SCALE GENOMIC DNA]</scope>
    <source>
        <strain evidence="2">cv. 9930</strain>
        <tissue evidence="1">Leaf</tissue>
    </source>
</reference>
<protein>
    <submittedName>
        <fullName evidence="1">Uncharacterized protein</fullName>
    </submittedName>
</protein>
<feature type="non-terminal residue" evidence="1">
    <location>
        <position position="1"/>
    </location>
</feature>
<name>A0ACB6HBH6_CUCSA</name>
<accession>A0ACB6HBH6</accession>
<dbReference type="Proteomes" id="UP000029981">
    <property type="component" value="Unassembled WGS sequence"/>
</dbReference>
<comment type="caution">
    <text evidence="1">The sequence shown here is derived from an EMBL/GenBank/DDBJ whole genome shotgun (WGS) entry which is preliminary data.</text>
</comment>
<organism evidence="1 2">
    <name type="scientific">Cucumis sativus</name>
    <name type="common">Cucumber</name>
    <dbReference type="NCBI Taxonomy" id="3659"/>
    <lineage>
        <taxon>Eukaryota</taxon>
        <taxon>Viridiplantae</taxon>
        <taxon>Streptophyta</taxon>
        <taxon>Embryophyta</taxon>
        <taxon>Tracheophyta</taxon>
        <taxon>Spermatophyta</taxon>
        <taxon>Magnoliopsida</taxon>
        <taxon>eudicotyledons</taxon>
        <taxon>Gunneridae</taxon>
        <taxon>Pentapetalae</taxon>
        <taxon>rosids</taxon>
        <taxon>fabids</taxon>
        <taxon>Cucurbitales</taxon>
        <taxon>Cucurbitaceae</taxon>
        <taxon>Benincaseae</taxon>
        <taxon>Cucumis</taxon>
    </lineage>
</organism>
<reference evidence="1 2" key="1">
    <citation type="journal article" date="2009" name="Nat. Genet.">
        <title>The genome of the cucumber, Cucumis sativus L.</title>
        <authorList>
            <person name="Huang S."/>
            <person name="Li R."/>
            <person name="Zhang Z."/>
            <person name="Li L."/>
            <person name="Gu X."/>
            <person name="Fan W."/>
            <person name="Lucas W.J."/>
            <person name="Wang X."/>
            <person name="Xie B."/>
            <person name="Ni P."/>
            <person name="Ren Y."/>
            <person name="Zhu H."/>
            <person name="Li J."/>
            <person name="Lin K."/>
            <person name="Jin W."/>
            <person name="Fei Z."/>
            <person name="Li G."/>
            <person name="Staub J."/>
            <person name="Kilian A."/>
            <person name="van der Vossen E.A."/>
            <person name="Wu Y."/>
            <person name="Guo J."/>
            <person name="He J."/>
            <person name="Jia Z."/>
            <person name="Ren Y."/>
            <person name="Tian G."/>
            <person name="Lu Y."/>
            <person name="Ruan J."/>
            <person name="Qian W."/>
            <person name="Wang M."/>
            <person name="Huang Q."/>
            <person name="Li B."/>
            <person name="Xuan Z."/>
            <person name="Cao J."/>
            <person name="Asan"/>
            <person name="Wu Z."/>
            <person name="Zhang J."/>
            <person name="Cai Q."/>
            <person name="Bai Y."/>
            <person name="Zhao B."/>
            <person name="Han Y."/>
            <person name="Li Y."/>
            <person name="Li X."/>
            <person name="Wang S."/>
            <person name="Shi Q."/>
            <person name="Liu S."/>
            <person name="Cho W.K."/>
            <person name="Kim J.Y."/>
            <person name="Xu Y."/>
            <person name="Heller-Uszynska K."/>
            <person name="Miao H."/>
            <person name="Cheng Z."/>
            <person name="Zhang S."/>
            <person name="Wu J."/>
            <person name="Yang Y."/>
            <person name="Kang H."/>
            <person name="Li M."/>
            <person name="Liang H."/>
            <person name="Ren X."/>
            <person name="Shi Z."/>
            <person name="Wen M."/>
            <person name="Jian M."/>
            <person name="Yang H."/>
            <person name="Zhang G."/>
            <person name="Yang Z."/>
            <person name="Chen R."/>
            <person name="Liu S."/>
            <person name="Li J."/>
            <person name="Ma L."/>
            <person name="Liu H."/>
            <person name="Zhou Y."/>
            <person name="Zhao J."/>
            <person name="Fang X."/>
            <person name="Li G."/>
            <person name="Fang L."/>
            <person name="Li Y."/>
            <person name="Liu D."/>
            <person name="Zheng H."/>
            <person name="Zhang Y."/>
            <person name="Qin N."/>
            <person name="Li Z."/>
            <person name="Yang G."/>
            <person name="Yang S."/>
            <person name="Bolund L."/>
            <person name="Kristiansen K."/>
            <person name="Zheng H."/>
            <person name="Li S."/>
            <person name="Zhang X."/>
            <person name="Yang H."/>
            <person name="Wang J."/>
            <person name="Sun R."/>
            <person name="Zhang B."/>
            <person name="Jiang S."/>
            <person name="Wang J."/>
            <person name="Du Y."/>
            <person name="Li S."/>
        </authorList>
    </citation>
    <scope>NUCLEOTIDE SEQUENCE [LARGE SCALE GENOMIC DNA]</scope>
    <source>
        <strain evidence="2">cv. 9930</strain>
        <tissue evidence="1">Leaf</tissue>
    </source>
</reference>
<reference evidence="1 2" key="5">
    <citation type="journal article" date="2019" name="Gigascience">
        <title>A chromosome-scale genome assembly of cucumber (Cucumis sativus L.).</title>
        <authorList>
            <person name="Li Q."/>
            <person name="Li H."/>
            <person name="Huang W."/>
            <person name="Xu Y."/>
            <person name="Zhou Q."/>
            <person name="Wang S."/>
            <person name="Ruan J."/>
            <person name="Huang S."/>
            <person name="Zhang Z."/>
        </authorList>
    </citation>
    <scope>NUCLEOTIDE SEQUENCE [LARGE SCALE GENOMIC DNA]</scope>
    <source>
        <strain evidence="2">cv. 9930</strain>
        <tissue evidence="1">Leaf</tissue>
    </source>
</reference>
<evidence type="ECO:0000313" key="2">
    <source>
        <dbReference type="Proteomes" id="UP000029981"/>
    </source>
</evidence>
<gene>
    <name evidence="1" type="ORF">Csa_007706</name>
</gene>
<reference evidence="1 2" key="4">
    <citation type="journal article" date="2011" name="BMC Genomics">
        <title>RNA-Seq improves annotation of protein-coding genes in the cucumber genome.</title>
        <authorList>
            <person name="Li Z."/>
            <person name="Zhang Z."/>
            <person name="Yan P."/>
            <person name="Huang S."/>
            <person name="Fei Z."/>
            <person name="Lin K."/>
        </authorList>
    </citation>
    <scope>NUCLEOTIDE SEQUENCE [LARGE SCALE GENOMIC DNA]</scope>
    <source>
        <strain evidence="2">cv. 9930</strain>
        <tissue evidence="1">Leaf</tissue>
    </source>
</reference>
<keyword evidence="2" id="KW-1185">Reference proteome</keyword>
<dbReference type="EMBL" id="ACHR03000065">
    <property type="protein sequence ID" value="KAE8637243.1"/>
    <property type="molecule type" value="Genomic_DNA"/>
</dbReference>
<reference evidence="1 2" key="2">
    <citation type="journal article" date="2009" name="PLoS ONE">
        <title>An integrated genetic and cytogenetic map of the cucumber genome.</title>
        <authorList>
            <person name="Ren Y."/>
            <person name="Zhang Z."/>
            <person name="Liu J."/>
            <person name="Staub J.E."/>
            <person name="Han Y."/>
            <person name="Cheng Z."/>
            <person name="Li X."/>
            <person name="Lu J."/>
            <person name="Miao H."/>
            <person name="Kang H."/>
            <person name="Xie B."/>
            <person name="Gu X."/>
            <person name="Wang X."/>
            <person name="Du Y."/>
            <person name="Jin W."/>
            <person name="Huang S."/>
        </authorList>
    </citation>
    <scope>NUCLEOTIDE SEQUENCE [LARGE SCALE GENOMIC DNA]</scope>
    <source>
        <strain evidence="2">cv. 9930</strain>
        <tissue evidence="1">Leaf</tissue>
    </source>
</reference>
<sequence length="87" mass="8837">TTEEKESAAAGLKTEEKGEGRQPAVTGSRGGLASRTEMAADGCSDGRATAPQIWTGSGAVLLRGGLRTEEENGKKGSAASCGTGRRR</sequence>
<proteinExistence type="predicted"/>